<evidence type="ECO:0000313" key="4">
    <source>
        <dbReference type="Proteomes" id="UP000440732"/>
    </source>
</evidence>
<accession>A0A6A3PFV2</accession>
<name>A0A6A3PFV2_9STRA</name>
<reference evidence="3 4" key="1">
    <citation type="submission" date="2018-08" db="EMBL/GenBank/DDBJ databases">
        <title>Genomic investigation of the strawberry pathogen Phytophthora fragariae indicates pathogenicity is determined by transcriptional variation in three key races.</title>
        <authorList>
            <person name="Adams T.M."/>
            <person name="Armitage A.D."/>
            <person name="Sobczyk M.K."/>
            <person name="Bates H.J."/>
            <person name="Dunwell J.M."/>
            <person name="Nellist C.F."/>
            <person name="Harrison R.J."/>
        </authorList>
    </citation>
    <scope>NUCLEOTIDE SEQUENCE [LARGE SCALE GENOMIC DNA]</scope>
    <source>
        <strain evidence="2 3">BC-1</strain>
        <strain evidence="1 4">NOV-5</strain>
    </source>
</reference>
<organism evidence="1 4">
    <name type="scientific">Phytophthora fragariae</name>
    <dbReference type="NCBI Taxonomy" id="53985"/>
    <lineage>
        <taxon>Eukaryota</taxon>
        <taxon>Sar</taxon>
        <taxon>Stramenopiles</taxon>
        <taxon>Oomycota</taxon>
        <taxon>Peronosporomycetes</taxon>
        <taxon>Peronosporales</taxon>
        <taxon>Peronosporaceae</taxon>
        <taxon>Phytophthora</taxon>
    </lineage>
</organism>
<dbReference type="EMBL" id="QXGD01006651">
    <property type="protein sequence ID" value="KAE9162566.1"/>
    <property type="molecule type" value="Genomic_DNA"/>
</dbReference>
<evidence type="ECO:0000313" key="3">
    <source>
        <dbReference type="Proteomes" id="UP000440367"/>
    </source>
</evidence>
<evidence type="ECO:0000313" key="1">
    <source>
        <dbReference type="EMBL" id="KAE9059615.1"/>
    </source>
</evidence>
<dbReference type="AlphaFoldDB" id="A0A6A3PFV2"/>
<dbReference type="Proteomes" id="UP000440732">
    <property type="component" value="Unassembled WGS sequence"/>
</dbReference>
<dbReference type="Proteomes" id="UP000440367">
    <property type="component" value="Unassembled WGS sequence"/>
</dbReference>
<comment type="caution">
    <text evidence="1">The sequence shown here is derived from an EMBL/GenBank/DDBJ whole genome shotgun (WGS) entry which is preliminary data.</text>
</comment>
<sequence>MFMYQGPQTVYMFAGHAVGERLIHELIENSIFSRVRWYQFIANGKFVLLFVE</sequence>
<protein>
    <submittedName>
        <fullName evidence="1">Uncharacterized protein</fullName>
    </submittedName>
</protein>
<gene>
    <name evidence="2" type="ORF">PF002_g32078</name>
    <name evidence="1" type="ORF">PF006_g31839</name>
</gene>
<evidence type="ECO:0000313" key="2">
    <source>
        <dbReference type="EMBL" id="KAE9162566.1"/>
    </source>
</evidence>
<dbReference type="EMBL" id="QXGA01007693">
    <property type="protein sequence ID" value="KAE9059615.1"/>
    <property type="molecule type" value="Genomic_DNA"/>
</dbReference>
<proteinExistence type="predicted"/>